<accession>A0A8T4KYF9</accession>
<protein>
    <submittedName>
        <fullName evidence="1">Uncharacterized protein</fullName>
    </submittedName>
</protein>
<feature type="non-terminal residue" evidence="1">
    <location>
        <position position="76"/>
    </location>
</feature>
<gene>
    <name evidence="1" type="ORF">J4478_02395</name>
</gene>
<comment type="caution">
    <text evidence="1">The sequence shown here is derived from an EMBL/GenBank/DDBJ whole genome shotgun (WGS) entry which is preliminary data.</text>
</comment>
<reference evidence="1" key="1">
    <citation type="submission" date="2021-03" db="EMBL/GenBank/DDBJ databases">
        <authorList>
            <person name="Jaffe A."/>
        </authorList>
    </citation>
    <scope>NUCLEOTIDE SEQUENCE</scope>
    <source>
        <strain evidence="1">RIFCSPLOWO2_01_FULL_43_13</strain>
    </source>
</reference>
<organism evidence="1 2">
    <name type="scientific">Candidatus Iainarchaeum sp</name>
    <dbReference type="NCBI Taxonomy" id="3101447"/>
    <lineage>
        <taxon>Archaea</taxon>
        <taxon>Candidatus Iainarchaeota</taxon>
        <taxon>Candidatus Iainarchaeia</taxon>
        <taxon>Candidatus Iainarchaeales</taxon>
        <taxon>Candidatus Iainarchaeaceae</taxon>
        <taxon>Candidatus Iainarchaeum</taxon>
    </lineage>
</organism>
<dbReference type="AlphaFoldDB" id="A0A8T4KYF9"/>
<dbReference type="EMBL" id="JAGVWB010000017">
    <property type="protein sequence ID" value="MBS3058229.1"/>
    <property type="molecule type" value="Genomic_DNA"/>
</dbReference>
<reference evidence="1" key="2">
    <citation type="submission" date="2021-05" db="EMBL/GenBank/DDBJ databases">
        <title>Protein family content uncovers lineage relationships and bacterial pathway maintenance mechanisms in DPANN archaea.</title>
        <authorList>
            <person name="Castelle C.J."/>
            <person name="Meheust R."/>
            <person name="Jaffe A.L."/>
            <person name="Seitz K."/>
            <person name="Gong X."/>
            <person name="Baker B.J."/>
            <person name="Banfield J.F."/>
        </authorList>
    </citation>
    <scope>NUCLEOTIDE SEQUENCE</scope>
    <source>
        <strain evidence="1">RIFCSPLOWO2_01_FULL_43_13</strain>
    </source>
</reference>
<name>A0A8T4KYF9_9ARCH</name>
<evidence type="ECO:0000313" key="2">
    <source>
        <dbReference type="Proteomes" id="UP000680185"/>
    </source>
</evidence>
<evidence type="ECO:0000313" key="1">
    <source>
        <dbReference type="EMBL" id="MBS3058229.1"/>
    </source>
</evidence>
<sequence length="76" mass="8630">MSSDGNSTPEIVEGVVTAAAKLTGQEINKLINKFINHQLVFIEDEYTIETVKSQKVTPEWKLLDKYVHDTDLRLLI</sequence>
<dbReference type="Proteomes" id="UP000680185">
    <property type="component" value="Unassembled WGS sequence"/>
</dbReference>
<proteinExistence type="predicted"/>